<dbReference type="FunFam" id="1.20.1310.10:FF:000059">
    <property type="entry name" value="Cullin-4B"/>
    <property type="match status" value="1"/>
</dbReference>
<feature type="compositionally biased region" description="Polar residues" evidence="8">
    <location>
        <begin position="1"/>
        <end position="11"/>
    </location>
</feature>
<evidence type="ECO:0000259" key="9">
    <source>
        <dbReference type="PROSITE" id="PS50069"/>
    </source>
</evidence>
<dbReference type="InterPro" id="IPR001373">
    <property type="entry name" value="Cullin_N"/>
</dbReference>
<dbReference type="AlphaFoldDB" id="A0A452QTV7"/>
<accession>A0A452QTV7</accession>
<dbReference type="InterPro" id="IPR016158">
    <property type="entry name" value="Cullin_homology"/>
</dbReference>
<keyword evidence="3" id="KW-1017">Isopeptide bond</keyword>
<sequence length="649" mass="73987">MFPTGFSSPNPSAAAAAQEVRSATDGNTSTTPPTSAKKRKLNSSSSSSSNSMATSSHVPIQKKLRFEDTLEFVGFDAKMAEESSSSSSSSSPTAATSQQQQLKNKSILISSVASVHHANGLAKSSTTTSSFANSKPGSAKKLVIKNFKDKPKLPENYTDETWQKLKEAVEAIQNSTSIKYNLEELYQAVENLCSYKISANLYKQLRQICEDHIKAQIHHVLFLKKIDRCWQNHCRQMIMIRSIFLFLDRTYVLQNSMLPSIWDMGLELFRAHIISDQKVQNKTIDGILLLIERERNGEAIDRSLLRSLLSMLSDLQIYQDSFEQRFLEETNRLYAAEGQKLMQEREVPEYLHHVNKRLEEEADRLITYLDQTTQKSLIATVEKQLLGEHLTAILQKGLNSLLDENRIQDLSLLYQLFSRVRGGVQVLLQQWIEYIKAFGSTIVINPEKDKTMVQELLDFKDKVDHIIDICFLKNEKFINAMKEAFETFINKRPNKPAELIAKYVDSKLRAGNKEATDEELEKMLDKIMIIFRFIYGKDVFEAFYKKDLAKRLLVGKSASVDAEKSMLSKLKHECGAAFTSKLEGMFKDMELSKDIMIQFKQNQNVPGNIELTVNILTMGYWPTYVPMEVHLPPEVRVAVQDLSYKHRNT</sequence>
<dbReference type="FunFam" id="1.20.1310.10:FF:000003">
    <property type="entry name" value="Cullin 4A"/>
    <property type="match status" value="1"/>
</dbReference>
<feature type="region of interest" description="Disordered" evidence="8">
    <location>
        <begin position="1"/>
        <end position="60"/>
    </location>
</feature>
<organism evidence="10 11">
    <name type="scientific">Ursus americanus</name>
    <name type="common">American black bear</name>
    <name type="synonym">Euarctos americanus</name>
    <dbReference type="NCBI Taxonomy" id="9643"/>
    <lineage>
        <taxon>Eukaryota</taxon>
        <taxon>Metazoa</taxon>
        <taxon>Chordata</taxon>
        <taxon>Craniata</taxon>
        <taxon>Vertebrata</taxon>
        <taxon>Euteleostomi</taxon>
        <taxon>Mammalia</taxon>
        <taxon>Eutheria</taxon>
        <taxon>Laurasiatheria</taxon>
        <taxon>Carnivora</taxon>
        <taxon>Caniformia</taxon>
        <taxon>Ursidae</taxon>
        <taxon>Ursus</taxon>
    </lineage>
</organism>
<proteinExistence type="inferred from homology"/>
<evidence type="ECO:0000256" key="1">
    <source>
        <dbReference type="ARBA" id="ARBA00004906"/>
    </source>
</evidence>
<dbReference type="FunFam" id="1.20.1310.10:FF:000004">
    <property type="entry name" value="Cullin 4B"/>
    <property type="match status" value="1"/>
</dbReference>
<evidence type="ECO:0000256" key="4">
    <source>
        <dbReference type="ARBA" id="ARBA00022786"/>
    </source>
</evidence>
<feature type="domain" description="Cullin family profile" evidence="9">
    <location>
        <begin position="495"/>
        <end position="649"/>
    </location>
</feature>
<evidence type="ECO:0000256" key="2">
    <source>
        <dbReference type="ARBA" id="ARBA00006019"/>
    </source>
</evidence>
<dbReference type="Pfam" id="PF00888">
    <property type="entry name" value="Cullin"/>
    <property type="match status" value="1"/>
</dbReference>
<dbReference type="GeneTree" id="ENSGT00940000155339"/>
<dbReference type="InterPro" id="IPR016159">
    <property type="entry name" value="Cullin_repeat-like_dom_sf"/>
</dbReference>
<name>A0A452QTV7_URSAM</name>
<dbReference type="PROSITE" id="PS50069">
    <property type="entry name" value="CULLIN_2"/>
    <property type="match status" value="1"/>
</dbReference>
<dbReference type="Ensembl" id="ENSUAMT00000010162.1">
    <property type="protein sequence ID" value="ENSUAMP00000009026.1"/>
    <property type="gene ID" value="ENSUAMG00000007316.1"/>
</dbReference>
<dbReference type="SMART" id="SM00182">
    <property type="entry name" value="CULLIN"/>
    <property type="match status" value="1"/>
</dbReference>
<protein>
    <submittedName>
        <fullName evidence="10">Cullin 4B</fullName>
    </submittedName>
</protein>
<dbReference type="FunFam" id="1.20.1310.10:FF:000008">
    <property type="entry name" value="Cullin 4B"/>
    <property type="match status" value="1"/>
</dbReference>
<dbReference type="GO" id="GO:0031625">
    <property type="term" value="F:ubiquitin protein ligase binding"/>
    <property type="evidence" value="ECO:0007669"/>
    <property type="project" value="InterPro"/>
</dbReference>
<dbReference type="PANTHER" id="PTHR11932">
    <property type="entry name" value="CULLIN"/>
    <property type="match status" value="1"/>
</dbReference>
<feature type="region of interest" description="Disordered" evidence="8">
    <location>
        <begin position="82"/>
        <end position="102"/>
    </location>
</feature>
<dbReference type="Proteomes" id="UP000291022">
    <property type="component" value="Unassembled WGS sequence"/>
</dbReference>
<keyword evidence="5" id="KW-0832">Ubl conjugation</keyword>
<dbReference type="Gene3D" id="1.20.1310.10">
    <property type="entry name" value="Cullin Repeats"/>
    <property type="match status" value="4"/>
</dbReference>
<feature type="compositionally biased region" description="Low complexity" evidence="8">
    <location>
        <begin position="43"/>
        <end position="56"/>
    </location>
</feature>
<gene>
    <name evidence="10" type="primary">CUL4B</name>
</gene>
<evidence type="ECO:0000313" key="10">
    <source>
        <dbReference type="Ensembl" id="ENSUAMP00000009026.1"/>
    </source>
</evidence>
<evidence type="ECO:0000256" key="3">
    <source>
        <dbReference type="ARBA" id="ARBA00022499"/>
    </source>
</evidence>
<dbReference type="SUPFAM" id="SSF75632">
    <property type="entry name" value="Cullin homology domain"/>
    <property type="match status" value="1"/>
</dbReference>
<dbReference type="InterPro" id="IPR045093">
    <property type="entry name" value="Cullin"/>
</dbReference>
<reference evidence="10" key="2">
    <citation type="submission" date="2025-08" db="UniProtKB">
        <authorList>
            <consortium name="Ensembl"/>
        </authorList>
    </citation>
    <scope>IDENTIFICATION</scope>
</reference>
<reference evidence="10" key="3">
    <citation type="submission" date="2025-09" db="UniProtKB">
        <authorList>
            <consortium name="Ensembl"/>
        </authorList>
    </citation>
    <scope>IDENTIFICATION</scope>
</reference>
<feature type="compositionally biased region" description="Polar residues" evidence="8">
    <location>
        <begin position="24"/>
        <end position="34"/>
    </location>
</feature>
<dbReference type="InterPro" id="IPR036317">
    <property type="entry name" value="Cullin_homology_sf"/>
</dbReference>
<evidence type="ECO:0000256" key="7">
    <source>
        <dbReference type="RuleBase" id="RU003829"/>
    </source>
</evidence>
<comment type="similarity">
    <text evidence="2 6 7">Belongs to the cullin family.</text>
</comment>
<reference evidence="11" key="1">
    <citation type="submission" date="2016-06" db="EMBL/GenBank/DDBJ databases">
        <title>De novo assembly and RNA-Seq shows season-dependent expression and editing in black bear kidneys.</title>
        <authorList>
            <person name="Korstanje R."/>
            <person name="Srivastava A."/>
            <person name="Sarsani V.K."/>
            <person name="Sheehan S.M."/>
            <person name="Seger R.L."/>
            <person name="Barter M.E."/>
            <person name="Lindqvist C."/>
            <person name="Brody L.C."/>
            <person name="Mullikin J.C."/>
        </authorList>
    </citation>
    <scope>NUCLEOTIDE SEQUENCE [LARGE SCALE GENOMIC DNA]</scope>
</reference>
<evidence type="ECO:0000313" key="11">
    <source>
        <dbReference type="Proteomes" id="UP000291022"/>
    </source>
</evidence>
<evidence type="ECO:0000256" key="8">
    <source>
        <dbReference type="SAM" id="MobiDB-lite"/>
    </source>
</evidence>
<dbReference type="GO" id="GO:0006511">
    <property type="term" value="P:ubiquitin-dependent protein catabolic process"/>
    <property type="evidence" value="ECO:0007669"/>
    <property type="project" value="InterPro"/>
</dbReference>
<comment type="pathway">
    <text evidence="1">Protein modification; protein ubiquitination.</text>
</comment>
<keyword evidence="11" id="KW-1185">Reference proteome</keyword>
<dbReference type="SUPFAM" id="SSF74788">
    <property type="entry name" value="Cullin repeat-like"/>
    <property type="match status" value="1"/>
</dbReference>
<evidence type="ECO:0000256" key="5">
    <source>
        <dbReference type="ARBA" id="ARBA00022843"/>
    </source>
</evidence>
<keyword evidence="4" id="KW-0833">Ubl conjugation pathway</keyword>
<feature type="compositionally biased region" description="Polar residues" evidence="8">
    <location>
        <begin position="92"/>
        <end position="102"/>
    </location>
</feature>
<evidence type="ECO:0000256" key="6">
    <source>
        <dbReference type="PROSITE-ProRule" id="PRU00330"/>
    </source>
</evidence>